<proteinExistence type="inferred from homology"/>
<dbReference type="InterPro" id="IPR017853">
    <property type="entry name" value="GH"/>
</dbReference>
<dbReference type="SUPFAM" id="SSF51011">
    <property type="entry name" value="Glycosyl hydrolase domain"/>
    <property type="match status" value="1"/>
</dbReference>
<dbReference type="EMBL" id="CAEZSH010000013">
    <property type="protein sequence ID" value="CAB4532658.1"/>
    <property type="molecule type" value="Genomic_DNA"/>
</dbReference>
<dbReference type="InterPro" id="IPR044505">
    <property type="entry name" value="GlgX_Isoamylase_N_E_set"/>
</dbReference>
<dbReference type="CDD" id="cd02856">
    <property type="entry name" value="E_set_GDE_Isoamylase_N"/>
    <property type="match status" value="1"/>
</dbReference>
<dbReference type="InterPro" id="IPR014756">
    <property type="entry name" value="Ig_E-set"/>
</dbReference>
<dbReference type="PANTHER" id="PTHR43002">
    <property type="entry name" value="GLYCOGEN DEBRANCHING ENZYME"/>
    <property type="match status" value="1"/>
</dbReference>
<sequence>MPESNTSTSTLGVTLHDGKGTIRVYSANATSIEFLVLNPSDSSEVQTRLTLKRTETDVWEATSPAIAAGVHYALRASGPDGARHGFNNKINLIDPYARGVVRESARDFHNVVLDGSFDWQGVEKPNTPMSQTIIYEAHARGLTRGNTDLPDDIRGTYAALAHPSTIEHLKRIGITAVELLPVQMFISEPRLMNMGLINYWGYNTINFFTPHHRYASPAAIEAGPEAIVAEFKTAVRELHRAGIEVLLDVVYNHTAEGGARGLTYSFRGLDNSSYYRQDDAGNYHDTTGCGNSLDFSNPRVVELVMDSLRYWTTEMQIDGYRFDLATTLARDGSNQYDPNHPMLAAMANDPVLSEAKLIVEPWDIGLGGWQTGNFPDRFNEWNDSYRDTVRRFWLADLAAKQNSGHFYSGVADLATRLAGSRDIVDGANGPLGSVNFVTAHDGFCLHDLVSYNVKHNQVNGEGNRDGNNNNYSYNHGAEGEVSDLGINALRRRSVRNMLGTLLFSAGVPMVTAGDERAKTQSGNNNAYCQDTALSWVNWNLTDAQTNLENNFAYLTKLRRENASLRQTNFGNFETATPDSDLVRWYSEHGEILTEQQWHDAQQRTLLRQVRHVDENGTKNETLTVLHGNDDAISLTLPPTPGHWELIWDSTHETPPVKFSKHKAHSKLLVGPTSMLVFRAE</sequence>
<dbReference type="Gene3D" id="2.60.40.1180">
    <property type="entry name" value="Golgi alpha-mannosidase II"/>
    <property type="match status" value="1"/>
</dbReference>
<dbReference type="AlphaFoldDB" id="A0A6J6B262"/>
<evidence type="ECO:0000256" key="1">
    <source>
        <dbReference type="ARBA" id="ARBA00008061"/>
    </source>
</evidence>
<evidence type="ECO:0000313" key="3">
    <source>
        <dbReference type="EMBL" id="CAB4532658.1"/>
    </source>
</evidence>
<reference evidence="3" key="1">
    <citation type="submission" date="2020-05" db="EMBL/GenBank/DDBJ databases">
        <authorList>
            <person name="Chiriac C."/>
            <person name="Salcher M."/>
            <person name="Ghai R."/>
            <person name="Kavagutti S V."/>
        </authorList>
    </citation>
    <scope>NUCLEOTIDE SEQUENCE</scope>
</reference>
<dbReference type="SUPFAM" id="SSF81296">
    <property type="entry name" value="E set domains"/>
    <property type="match status" value="1"/>
</dbReference>
<dbReference type="CDD" id="cd11326">
    <property type="entry name" value="AmyAc_Glg_debranch"/>
    <property type="match status" value="1"/>
</dbReference>
<dbReference type="InterPro" id="IPR013780">
    <property type="entry name" value="Glyco_hydro_b"/>
</dbReference>
<protein>
    <submittedName>
        <fullName evidence="3">Unannotated protein</fullName>
    </submittedName>
</protein>
<dbReference type="InterPro" id="IPR006047">
    <property type="entry name" value="GH13_cat_dom"/>
</dbReference>
<name>A0A6J6B262_9ZZZZ</name>
<dbReference type="InterPro" id="IPR011837">
    <property type="entry name" value="Glycogen_debranch_GlgX"/>
</dbReference>
<dbReference type="SMART" id="SM00642">
    <property type="entry name" value="Aamy"/>
    <property type="match status" value="1"/>
</dbReference>
<evidence type="ECO:0000259" key="2">
    <source>
        <dbReference type="SMART" id="SM00642"/>
    </source>
</evidence>
<dbReference type="SUPFAM" id="SSF51445">
    <property type="entry name" value="(Trans)glycosidases"/>
    <property type="match status" value="1"/>
</dbReference>
<accession>A0A6J6B262</accession>
<dbReference type="NCBIfam" id="TIGR02100">
    <property type="entry name" value="glgX_debranch"/>
    <property type="match status" value="1"/>
</dbReference>
<dbReference type="Gene3D" id="2.60.40.10">
    <property type="entry name" value="Immunoglobulins"/>
    <property type="match status" value="1"/>
</dbReference>
<dbReference type="GO" id="GO:0005980">
    <property type="term" value="P:glycogen catabolic process"/>
    <property type="evidence" value="ECO:0007669"/>
    <property type="project" value="InterPro"/>
</dbReference>
<comment type="similarity">
    <text evidence="1">Belongs to the glycosyl hydrolase 13 family.</text>
</comment>
<dbReference type="GO" id="GO:0004135">
    <property type="term" value="F:amylo-alpha-1,6-glucosidase activity"/>
    <property type="evidence" value="ECO:0007669"/>
    <property type="project" value="InterPro"/>
</dbReference>
<organism evidence="3">
    <name type="scientific">freshwater metagenome</name>
    <dbReference type="NCBI Taxonomy" id="449393"/>
    <lineage>
        <taxon>unclassified sequences</taxon>
        <taxon>metagenomes</taxon>
        <taxon>ecological metagenomes</taxon>
    </lineage>
</organism>
<feature type="domain" description="Glycosyl hydrolase family 13 catalytic" evidence="2">
    <location>
        <begin position="132"/>
        <end position="558"/>
    </location>
</feature>
<gene>
    <name evidence="3" type="ORF">UFOPK1410_00213</name>
</gene>
<dbReference type="Gene3D" id="3.20.20.80">
    <property type="entry name" value="Glycosidases"/>
    <property type="match status" value="1"/>
</dbReference>
<dbReference type="InterPro" id="IPR013783">
    <property type="entry name" value="Ig-like_fold"/>
</dbReference>